<feature type="compositionally biased region" description="Polar residues" evidence="9">
    <location>
        <begin position="403"/>
        <end position="417"/>
    </location>
</feature>
<reference evidence="13 14" key="1">
    <citation type="submission" date="2020-02" db="EMBL/GenBank/DDBJ databases">
        <authorList>
            <person name="Babadi Z.K."/>
            <person name="Risdian C."/>
            <person name="Ebrahimipour G.H."/>
            <person name="Wink J."/>
        </authorList>
    </citation>
    <scope>NUCLEOTIDE SEQUENCE [LARGE SCALE GENOMIC DNA]</scope>
    <source>
        <strain evidence="13 14">ZKHCc1 1396</strain>
    </source>
</reference>
<keyword evidence="2 8" id="KW-0813">Transport</keyword>
<dbReference type="Pfam" id="PF13620">
    <property type="entry name" value="CarboxypepD_reg"/>
    <property type="match status" value="1"/>
</dbReference>
<feature type="domain" description="TonB-dependent transporter Oar-like beta-barrel" evidence="12">
    <location>
        <begin position="241"/>
        <end position="322"/>
    </location>
</feature>
<accession>A0ABR9PIQ8</accession>
<dbReference type="SUPFAM" id="SSF56935">
    <property type="entry name" value="Porins"/>
    <property type="match status" value="1"/>
</dbReference>
<evidence type="ECO:0000256" key="7">
    <source>
        <dbReference type="ARBA" id="ARBA00023237"/>
    </source>
</evidence>
<dbReference type="InterPro" id="IPR037066">
    <property type="entry name" value="Plug_dom_sf"/>
</dbReference>
<evidence type="ECO:0000313" key="13">
    <source>
        <dbReference type="EMBL" id="MBE4747801.1"/>
    </source>
</evidence>
<dbReference type="Gene3D" id="2.40.170.20">
    <property type="entry name" value="TonB-dependent receptor, beta-barrel domain"/>
    <property type="match status" value="1"/>
</dbReference>
<dbReference type="InterPro" id="IPR000531">
    <property type="entry name" value="Beta-barrel_TonB"/>
</dbReference>
<feature type="chain" id="PRO_5045754849" evidence="10">
    <location>
        <begin position="27"/>
        <end position="1064"/>
    </location>
</feature>
<evidence type="ECO:0000256" key="5">
    <source>
        <dbReference type="ARBA" id="ARBA00023077"/>
    </source>
</evidence>
<evidence type="ECO:0000259" key="12">
    <source>
        <dbReference type="Pfam" id="PF25183"/>
    </source>
</evidence>
<dbReference type="InterPro" id="IPR039426">
    <property type="entry name" value="TonB-dep_rcpt-like"/>
</dbReference>
<protein>
    <submittedName>
        <fullName evidence="13">TonB-dependent receptor</fullName>
    </submittedName>
</protein>
<dbReference type="RefSeq" id="WP_193347157.1">
    <property type="nucleotide sequence ID" value="NZ_CBCSIP010000261.1"/>
</dbReference>
<dbReference type="Pfam" id="PF25183">
    <property type="entry name" value="OMP_b-brl_4"/>
    <property type="match status" value="1"/>
</dbReference>
<evidence type="ECO:0000256" key="3">
    <source>
        <dbReference type="ARBA" id="ARBA00022452"/>
    </source>
</evidence>
<dbReference type="EMBL" id="JAAIYO010000001">
    <property type="protein sequence ID" value="MBE4747801.1"/>
    <property type="molecule type" value="Genomic_DNA"/>
</dbReference>
<evidence type="ECO:0000256" key="10">
    <source>
        <dbReference type="SAM" id="SignalP"/>
    </source>
</evidence>
<dbReference type="InterPro" id="IPR057601">
    <property type="entry name" value="Oar-like_b-barrel"/>
</dbReference>
<dbReference type="PANTHER" id="PTHR30069">
    <property type="entry name" value="TONB-DEPENDENT OUTER MEMBRANE RECEPTOR"/>
    <property type="match status" value="1"/>
</dbReference>
<evidence type="ECO:0000256" key="9">
    <source>
        <dbReference type="SAM" id="MobiDB-lite"/>
    </source>
</evidence>
<keyword evidence="10" id="KW-0732">Signal</keyword>
<feature type="domain" description="TonB-dependent receptor-like beta-barrel" evidence="11">
    <location>
        <begin position="525"/>
        <end position="980"/>
    </location>
</feature>
<dbReference type="SUPFAM" id="SSF49452">
    <property type="entry name" value="Starch-binding domain-like"/>
    <property type="match status" value="1"/>
</dbReference>
<name>A0ABR9PIQ8_9BACT</name>
<evidence type="ECO:0000256" key="4">
    <source>
        <dbReference type="ARBA" id="ARBA00022692"/>
    </source>
</evidence>
<keyword evidence="7 8" id="KW-0998">Cell outer membrane</keyword>
<dbReference type="PROSITE" id="PS52016">
    <property type="entry name" value="TONB_DEPENDENT_REC_3"/>
    <property type="match status" value="1"/>
</dbReference>
<comment type="subcellular location">
    <subcellularLocation>
        <location evidence="1 8">Cell outer membrane</location>
        <topology evidence="1 8">Multi-pass membrane protein</topology>
    </subcellularLocation>
</comment>
<evidence type="ECO:0000256" key="6">
    <source>
        <dbReference type="ARBA" id="ARBA00023136"/>
    </source>
</evidence>
<dbReference type="InterPro" id="IPR013784">
    <property type="entry name" value="Carb-bd-like_fold"/>
</dbReference>
<dbReference type="Pfam" id="PF00593">
    <property type="entry name" value="TonB_dep_Rec_b-barrel"/>
    <property type="match status" value="1"/>
</dbReference>
<evidence type="ECO:0000259" key="11">
    <source>
        <dbReference type="Pfam" id="PF00593"/>
    </source>
</evidence>
<evidence type="ECO:0000256" key="1">
    <source>
        <dbReference type="ARBA" id="ARBA00004571"/>
    </source>
</evidence>
<keyword evidence="4 8" id="KW-0812">Transmembrane</keyword>
<keyword evidence="5" id="KW-0798">TonB box</keyword>
<gene>
    <name evidence="13" type="ORF">G4177_06365</name>
</gene>
<keyword evidence="13" id="KW-0675">Receptor</keyword>
<dbReference type="Proteomes" id="UP001516472">
    <property type="component" value="Unassembled WGS sequence"/>
</dbReference>
<organism evidence="13 14">
    <name type="scientific">Corallococcus soli</name>
    <dbReference type="NCBI Taxonomy" id="2710757"/>
    <lineage>
        <taxon>Bacteria</taxon>
        <taxon>Pseudomonadati</taxon>
        <taxon>Myxococcota</taxon>
        <taxon>Myxococcia</taxon>
        <taxon>Myxococcales</taxon>
        <taxon>Cystobacterineae</taxon>
        <taxon>Myxococcaceae</taxon>
        <taxon>Corallococcus</taxon>
    </lineage>
</organism>
<comment type="similarity">
    <text evidence="8">Belongs to the TonB-dependent receptor family.</text>
</comment>
<dbReference type="Gene3D" id="2.60.40.1120">
    <property type="entry name" value="Carboxypeptidase-like, regulatory domain"/>
    <property type="match status" value="1"/>
</dbReference>
<dbReference type="InterPro" id="IPR036942">
    <property type="entry name" value="Beta-barrel_TonB_sf"/>
</dbReference>
<sequence length="1064" mass="114879">MQVKHVLRETGVVLAAGLLYGSAAFAQSSVILGTVINTEDKKPAADVVVTATSPNLQGEQIVVTDAQGNYRIPQLPPGTYTLRFEKETFKPYARPEIQLLLNRTIRVNVELLPDSFTSTVDVIGSPPTIDVGSTNTGVNVDQEFIKRIAVARPVGKGGATRSFESLAELAPGAQSDQYGVSINGTTSPENGYVVDGLSTNDPAFGVNASPLSIEFVQDVNIITGGYMPEFGRSTGGVINAVTRSGSNEFHGSVFANWTPGATEGKRKLVIEDGTTVTGLNALSNLGDFGATLGGPILKDKLWFFAGFTPAFQRYEHTRALNAFTLNDDGDIATDANGFSVVQEIPGSQRKYFADSRTIQYMGKLTYLINQDHNVSFSLNGTPTVSGGLGKLSISPRTGGLPGAQTTRPGDIGQTENRANSTGLGLKYAGAFLDKKILIDANAGWFHQTASTPPADGSAIGDTTGLAGYALAQYTGQRSLTTFESIPNAAEFCGTTAAEQEVRCPATNYRVGGPGFMSEATLDRYQINAKGTYLLNALGTHVFKAGVDAEFLTYDQKKAYSGGVFWQESSARTREGVIVPIWSDNRRYGYQTAPDSPVFETLQQSSTSGTTIGGFLQDSWSIANRVTLNLGVRYDVQSMYGGDGNLALQLGNQWSPRLGAVLDPFANGRAKLFVNFARYYEQVPLNMMDRAFPGERRFGARRFLAEPGGTGGCDPSTLEGQRGACADPNLVVPRAENSLNANELYSGGLVQNQAVDPDISPQSSDEFVVGGEYELLANTRLGATYTHRNMGKVIEDMSRDDGNTYFLGNPGSGFAKEFPTPVRDYDAVTVYLNRTFTDGWLAQANYTWSRLYGNYPGLFRPENNQLDPNILADFDLIELLNNRTGLLPFDRTHAIKVFGAKEINFSNALSASIGLSYRGNSGQPINYLGAYPNYGQDETFVLPRGTGGRTPWINSVDSNVGVNYRISKDNVVTFTLDVFNLFNFQGVDSVDESYTFSEVLPVFDVATQTPGTAADLPSGDNPGRVPIAGGEPGEFLSAEDVNKNFKNPDRYQAPRQIRFGVRYTF</sequence>
<keyword evidence="6 8" id="KW-0472">Membrane</keyword>
<proteinExistence type="inferred from homology"/>
<feature type="signal peptide" evidence="10">
    <location>
        <begin position="1"/>
        <end position="26"/>
    </location>
</feature>
<dbReference type="Gene3D" id="2.170.130.10">
    <property type="entry name" value="TonB-dependent receptor, plug domain"/>
    <property type="match status" value="1"/>
</dbReference>
<dbReference type="PANTHER" id="PTHR30069:SF46">
    <property type="entry name" value="OAR PROTEIN"/>
    <property type="match status" value="1"/>
</dbReference>
<keyword evidence="3 8" id="KW-1134">Transmembrane beta strand</keyword>
<keyword evidence="14" id="KW-1185">Reference proteome</keyword>
<evidence type="ECO:0000256" key="8">
    <source>
        <dbReference type="PROSITE-ProRule" id="PRU01360"/>
    </source>
</evidence>
<feature type="region of interest" description="Disordered" evidence="9">
    <location>
        <begin position="395"/>
        <end position="417"/>
    </location>
</feature>
<evidence type="ECO:0000313" key="14">
    <source>
        <dbReference type="Proteomes" id="UP001516472"/>
    </source>
</evidence>
<comment type="caution">
    <text evidence="13">The sequence shown here is derived from an EMBL/GenBank/DDBJ whole genome shotgun (WGS) entry which is preliminary data.</text>
</comment>
<evidence type="ECO:0000256" key="2">
    <source>
        <dbReference type="ARBA" id="ARBA00022448"/>
    </source>
</evidence>